<dbReference type="InterPro" id="IPR048794">
    <property type="entry name" value="SP2_C"/>
</dbReference>
<evidence type="ECO:0000259" key="18">
    <source>
        <dbReference type="Pfam" id="PF20751"/>
    </source>
</evidence>
<dbReference type="InterPro" id="IPR004261">
    <property type="entry name" value="SP2_N"/>
</dbReference>
<dbReference type="GO" id="GO:0039615">
    <property type="term" value="C:T=1 icosahedral viral capsid"/>
    <property type="evidence" value="ECO:0007669"/>
    <property type="project" value="UniProtKB-UniRule"/>
</dbReference>
<evidence type="ECO:0000256" key="7">
    <source>
        <dbReference type="ARBA" id="ARBA00022812"/>
    </source>
</evidence>
<organism evidence="20">
    <name type="scientific">Rocahepevirus ratti</name>
    <dbReference type="NCBI Taxonomy" id="1678145"/>
    <lineage>
        <taxon>Viruses</taxon>
        <taxon>Riboviria</taxon>
        <taxon>Orthornavirae</taxon>
        <taxon>Kitrinoviricota</taxon>
        <taxon>Alsuviricetes</taxon>
        <taxon>Hepelivirales</taxon>
        <taxon>Hepeviridae</taxon>
        <taxon>Orthohepevirinae</taxon>
        <taxon>Rocahepevirus</taxon>
    </lineage>
</organism>
<feature type="domain" description="Structural protein 2 C-terminal" evidence="19">
    <location>
        <begin position="475"/>
        <end position="557"/>
    </location>
</feature>
<dbReference type="EMBL" id="MG020025">
    <property type="protein sequence ID" value="AVP32825.1"/>
    <property type="molecule type" value="Genomic_RNA"/>
</dbReference>
<evidence type="ECO:0000256" key="5">
    <source>
        <dbReference type="ARBA" id="ARBA00008877"/>
    </source>
</evidence>
<keyword evidence="6 14" id="KW-0167">Capsid protein</keyword>
<comment type="subcellular location">
    <molecule>Isoform Capsid protein</molecule>
    <subcellularLocation>
        <location evidence="14">Virion</location>
    </subcellularLocation>
    <subcellularLocation>
        <location evidence="14">Host cytoplasm</location>
    </subcellularLocation>
    <subcellularLocation>
        <location evidence="14">Host endoplasmic reticulum</location>
    </subcellularLocation>
    <subcellularLocation>
        <location evidence="14">Host Golgi apparatus</location>
    </subcellularLocation>
    <subcellularLocation>
        <location evidence="14">Host cell surface</location>
    </subcellularLocation>
</comment>
<evidence type="ECO:0000259" key="17">
    <source>
        <dbReference type="Pfam" id="PF03014"/>
    </source>
</evidence>
<evidence type="ECO:0000256" key="3">
    <source>
        <dbReference type="ARBA" id="ARBA00004328"/>
    </source>
</evidence>
<protein>
    <recommendedName>
        <fullName evidence="14">Pro-secreted protein ORF2</fullName>
        <shortName evidence="14">pORF2</shortName>
    </recommendedName>
    <alternativeName>
        <fullName evidence="14">Protein ORF2</fullName>
    </alternativeName>
    <component>
        <recommendedName>
            <fullName evidence="14">Secreted protein ORF2</fullName>
            <shortName evidence="14">ORF2s</shortName>
        </recommendedName>
    </component>
</protein>
<evidence type="ECO:0000259" key="19">
    <source>
        <dbReference type="Pfam" id="PF20752"/>
    </source>
</evidence>
<evidence type="ECO:0000256" key="15">
    <source>
        <dbReference type="SAM" id="MobiDB-lite"/>
    </source>
</evidence>
<dbReference type="Pfam" id="PF20751">
    <property type="entry name" value="SP2_M"/>
    <property type="match status" value="1"/>
</dbReference>
<evidence type="ECO:0000256" key="12">
    <source>
        <dbReference type="ARBA" id="ARBA00023200"/>
    </source>
</evidence>
<evidence type="ECO:0000256" key="1">
    <source>
        <dbReference type="ARBA" id="ARBA00004136"/>
    </source>
</evidence>
<dbReference type="InterPro" id="IPR029053">
    <property type="entry name" value="Viral_coat"/>
</dbReference>
<dbReference type="GO" id="GO:0044177">
    <property type="term" value="C:host cell Golgi apparatus"/>
    <property type="evidence" value="ECO:0007669"/>
    <property type="project" value="UniProtKB-SubCell"/>
</dbReference>
<comment type="similarity">
    <text evidence="5 14">Belongs to the hepevirus capsid protein family.</text>
</comment>
<evidence type="ECO:0000256" key="16">
    <source>
        <dbReference type="SAM" id="Phobius"/>
    </source>
</evidence>
<keyword evidence="9 14" id="KW-0694">RNA-binding</keyword>
<dbReference type="Gene3D" id="2.40.30.190">
    <property type="match status" value="1"/>
</dbReference>
<dbReference type="GO" id="GO:0005198">
    <property type="term" value="F:structural molecule activity"/>
    <property type="evidence" value="ECO:0007669"/>
    <property type="project" value="UniProtKB-UniRule"/>
</dbReference>
<dbReference type="SUPFAM" id="SSF88633">
    <property type="entry name" value="Positive stranded ssRNA viruses"/>
    <property type="match status" value="1"/>
</dbReference>
<keyword evidence="10" id="KW-0325">Glycoprotein</keyword>
<evidence type="ECO:0000256" key="8">
    <source>
        <dbReference type="ARBA" id="ARBA00022844"/>
    </source>
</evidence>
<dbReference type="GO" id="GO:0044228">
    <property type="term" value="C:host cell surface"/>
    <property type="evidence" value="ECO:0007669"/>
    <property type="project" value="UniProtKB-SubCell"/>
</dbReference>
<keyword evidence="16" id="KW-0472">Membrane</keyword>
<keyword evidence="16" id="KW-1133">Transmembrane helix</keyword>
<comment type="function">
    <molecule>Isoform Secreted protein ORF2</molecule>
    <text evidence="14">Plays a role in the inhibition of host antibody-mediated neutralization without blocking viral cell entry.</text>
</comment>
<evidence type="ECO:0000256" key="10">
    <source>
        <dbReference type="ARBA" id="ARBA00023180"/>
    </source>
</evidence>
<name>A0A2P1MBU4_9VIRU</name>
<dbReference type="Pfam" id="PF03014">
    <property type="entry name" value="SP2"/>
    <property type="match status" value="1"/>
</dbReference>
<keyword evidence="11" id="KW-1038">Host endoplasmic reticulum</keyword>
<evidence type="ECO:0000256" key="11">
    <source>
        <dbReference type="ARBA" id="ARBA00023184"/>
    </source>
</evidence>
<dbReference type="GO" id="GO:0005576">
    <property type="term" value="C:extracellular region"/>
    <property type="evidence" value="ECO:0007669"/>
    <property type="project" value="UniProtKB-SubCell"/>
</dbReference>
<comment type="function">
    <molecule>Isoform Capsid protein</molecule>
    <text evidence="14">Forms an icosahedral capsid with a T=1 symmetry and a 34 nm diameter. The capsid is composed of 60 copies linked to each other. Binds to the 5' end of the genomic RNA to mediate genome encapsidation.</text>
</comment>
<keyword evidence="16" id="KW-0812">Transmembrane</keyword>
<dbReference type="Pfam" id="PF20752">
    <property type="entry name" value="SP2_C"/>
    <property type="match status" value="1"/>
</dbReference>
<evidence type="ECO:0000256" key="13">
    <source>
        <dbReference type="ARBA" id="ARBA00046910"/>
    </source>
</evidence>
<dbReference type="GO" id="GO:0044165">
    <property type="term" value="C:host cell endoplasmic reticulum"/>
    <property type="evidence" value="ECO:0007669"/>
    <property type="project" value="UniProtKB-SubCell"/>
</dbReference>
<sequence length="666" mass="71279">MWGRKNNIHCRALCTNVLAMHTYFWLLCYLMLPAPGGLGAPVGTGGGRRSRRPRGGGGSAPPPPFSAGDSGPQGFFPVYGSQNPFHPEWPGASWHSPLGTDWVDGTGSGRKSKQPSGPRPAAGAAPLTTTALAPGTAPVPDVDQRGAILSRQYNLTTSPLTTTVPGSTNTVLYAASINPLLPLQDGSNTHIMATEASNYAQYRIQAATLRFRPLVPNSVGGYALSISFWPQSSTAPTSVDMNSITSTDVRIIAQPGTAVELVLPRERLHYRNQGWRSVETNGVTQEECTSGLVMVCVHGTPVNSYTNTAYTGALGLLDFALQIQYRNLTPGNTNTRLNRYRSTAKHVLKRGPGGNAVLATAAATRFMQDIALMPGSNGIGDIGKGIVQVLFNVADTLLGGLPTEIIQNAGGQLFYARPQVGENGEPAVKIYPSVEAAQLDQGIPLQHDVDLGVSSVTLQDYDNQHQQDRPTPAPAPVRPINSLKTGDVLWFTLPGAEYKQSQTFSSSPVYWSENAIMINVATGQQSTVKAIDWTKVTINGKPIGGSTHEQVFYHQLPFNGKLSFWQQGTDKAGYTYNYNTTDSDSVWVSQGKDYAYLFIPTYTTMLGTGPVNITGIACVGAPVGESIRAVQHSLDADCELCRQVGLSSCILGDALARFRELSTSHV</sequence>
<dbReference type="Gene3D" id="2.60.120.20">
    <property type="match status" value="1"/>
</dbReference>
<dbReference type="GO" id="GO:0003723">
    <property type="term" value="F:RNA binding"/>
    <property type="evidence" value="ECO:0007669"/>
    <property type="project" value="UniProtKB-UniRule"/>
</dbReference>
<accession>A0A2P1MBU4</accession>
<comment type="subcellular location">
    <molecule>Isoform Secreted protein ORF2</molecule>
    <subcellularLocation>
        <location evidence="14">Secreted</location>
    </subcellularLocation>
</comment>
<evidence type="ECO:0000256" key="2">
    <source>
        <dbReference type="ARBA" id="ARBA00004192"/>
    </source>
</evidence>
<keyword evidence="7" id="KW-1040">Host Golgi apparatus</keyword>
<evidence type="ECO:0000256" key="14">
    <source>
        <dbReference type="RuleBase" id="RU363023"/>
    </source>
</evidence>
<feature type="compositionally biased region" description="Low complexity" evidence="15">
    <location>
        <begin position="120"/>
        <end position="138"/>
    </location>
</feature>
<feature type="domain" description="Hepatitis E virus structural protein 2 N-terminal" evidence="17">
    <location>
        <begin position="138"/>
        <end position="328"/>
    </location>
</feature>
<evidence type="ECO:0000313" key="20">
    <source>
        <dbReference type="EMBL" id="AVP32825.1"/>
    </source>
</evidence>
<evidence type="ECO:0000256" key="9">
    <source>
        <dbReference type="ARBA" id="ARBA00022884"/>
    </source>
</evidence>
<feature type="region of interest" description="Disordered" evidence="15">
    <location>
        <begin position="43"/>
        <end position="139"/>
    </location>
</feature>
<evidence type="ECO:0000256" key="6">
    <source>
        <dbReference type="ARBA" id="ARBA00022561"/>
    </source>
</evidence>
<comment type="subcellular location">
    <subcellularLocation>
        <location evidence="1">Host Golgi apparatus</location>
    </subcellularLocation>
    <subcellularLocation>
        <location evidence="2">Host cytoplasm</location>
    </subcellularLocation>
    <subcellularLocation>
        <location evidence="4">Host endoplasmic reticulum</location>
    </subcellularLocation>
    <subcellularLocation>
        <location evidence="3">Virion</location>
    </subcellularLocation>
</comment>
<feature type="transmembrane region" description="Helical" evidence="16">
    <location>
        <begin position="12"/>
        <end position="32"/>
    </location>
</feature>
<evidence type="ECO:0000256" key="4">
    <source>
        <dbReference type="ARBA" id="ARBA00004354"/>
    </source>
</evidence>
<dbReference type="InterPro" id="IPR048802">
    <property type="entry name" value="SP2_M"/>
</dbReference>
<keyword evidence="12 14" id="KW-1035">Host cytoplasm</keyword>
<reference evidence="20" key="1">
    <citation type="journal article" date="2018" name="Virol. Sin.">
        <title>Chevrier's Field Mouse (Apodemus chevrieri) and Pere David's Vole (Eothenomys melanogaster) in China Carry Orthohepeviruses that form Two Putative Novel Genotypes Within the Species Orthohepevirus C.</title>
        <authorList>
            <person name="Wang B."/>
            <person name="Li W."/>
            <person name="Zhou J.H."/>
            <person name="Li B."/>
            <person name="Zhang W."/>
            <person name="Yang W.H."/>
            <person name="Pan H."/>
            <person name="Wang L.X."/>
            <person name="Bock C.T."/>
            <person name="Shi Z.L."/>
            <person name="Zhang Y.Z."/>
            <person name="Yang X.L."/>
        </authorList>
    </citation>
    <scope>NUCLEOTIDE SEQUENCE</scope>
    <source>
        <strain evidence="20">RdHEVEm67/LuXi/2014</strain>
    </source>
</reference>
<proteinExistence type="inferred from homology"/>
<keyword evidence="8 14" id="KW-0946">Virion</keyword>
<comment type="subunit">
    <text evidence="13">Self-assembles to form the capsid. The capsid is dominated by dimers that define the 30 morphological units. Interacts with phosphorylated protein ORF3. Interacts with host TMEM134. Interacts with host ASGR1 and ASGR2; these interactions facilitate infection of host hepatocytes.</text>
</comment>
<feature type="domain" description="Structural protein 2 second" evidence="18">
    <location>
        <begin position="331"/>
        <end position="470"/>
    </location>
</feature>